<proteinExistence type="predicted"/>
<dbReference type="RefSeq" id="WP_246913262.1">
    <property type="nucleotide sequence ID" value="NZ_JALJRB010000026.1"/>
</dbReference>
<dbReference type="AlphaFoldDB" id="A0AA41R754"/>
<feature type="domain" description="THIF-type NAD/FAD binding fold" evidence="1">
    <location>
        <begin position="3"/>
        <end position="124"/>
    </location>
</feature>
<dbReference type="Pfam" id="PF00899">
    <property type="entry name" value="ThiF"/>
    <property type="match status" value="1"/>
</dbReference>
<keyword evidence="3" id="KW-1185">Reference proteome</keyword>
<sequence>MKKIGIAGAGGIGSNVAVHLVRAGVRCLKIVDFDRVELSNLNRQFYFHDQLGRPKAAALAANLRRIVPDAVIETENARLDAERMTTVFADCDLVVEGFDGAAEKKALLEAMSVARIPMVAACGVAGTRLDRIGVRTLGGCTIVGDFATEAAQAPCHGPKVALVAAMMAHIVLERGGYYE</sequence>
<dbReference type="EMBL" id="JALJRB010000026">
    <property type="protein sequence ID" value="MCJ8502460.1"/>
    <property type="molecule type" value="Genomic_DNA"/>
</dbReference>
<evidence type="ECO:0000313" key="2">
    <source>
        <dbReference type="EMBL" id="MCJ8502460.1"/>
    </source>
</evidence>
<gene>
    <name evidence="2" type="primary">thiF</name>
    <name evidence="2" type="ORF">MRX98_17920</name>
</gene>
<keyword evidence="2" id="KW-0808">Transferase</keyword>
<keyword evidence="2" id="KW-0548">Nucleotidyltransferase</keyword>
<dbReference type="Gene3D" id="3.40.50.720">
    <property type="entry name" value="NAD(P)-binding Rossmann-like Domain"/>
    <property type="match status" value="1"/>
</dbReference>
<comment type="caution">
    <text evidence="2">The sequence shown here is derived from an EMBL/GenBank/DDBJ whole genome shotgun (WGS) entry which is preliminary data.</text>
</comment>
<dbReference type="InterPro" id="IPR045886">
    <property type="entry name" value="ThiF/MoeB/HesA"/>
</dbReference>
<reference evidence="2" key="1">
    <citation type="submission" date="2022-04" db="EMBL/GenBank/DDBJ databases">
        <title>Desulfatitalea alkaliphila sp. nov., a novel anaerobic sulfate-reducing bacterium isolated from terrestrial mud volcano, Taman Peninsula, Russia.</title>
        <authorList>
            <person name="Khomyakova M.A."/>
            <person name="Merkel A.Y."/>
            <person name="Slobodkin A.I."/>
        </authorList>
    </citation>
    <scope>NUCLEOTIDE SEQUENCE</scope>
    <source>
        <strain evidence="2">M08but</strain>
    </source>
</reference>
<dbReference type="PANTHER" id="PTHR43267">
    <property type="entry name" value="TRNA THREONYLCARBAMOYLADENOSINE DEHYDRATASE"/>
    <property type="match status" value="1"/>
</dbReference>
<protein>
    <submittedName>
        <fullName evidence="2">Sulfur carrier protein ThiS adenylyltransferase ThiF</fullName>
    </submittedName>
</protein>
<dbReference type="Proteomes" id="UP001165427">
    <property type="component" value="Unassembled WGS sequence"/>
</dbReference>
<accession>A0AA41R754</accession>
<dbReference type="GO" id="GO:0016779">
    <property type="term" value="F:nucleotidyltransferase activity"/>
    <property type="evidence" value="ECO:0007669"/>
    <property type="project" value="UniProtKB-KW"/>
</dbReference>
<evidence type="ECO:0000259" key="1">
    <source>
        <dbReference type="Pfam" id="PF00899"/>
    </source>
</evidence>
<dbReference type="GO" id="GO:0061504">
    <property type="term" value="P:cyclic threonylcarbamoyladenosine biosynthetic process"/>
    <property type="evidence" value="ECO:0007669"/>
    <property type="project" value="TreeGrafter"/>
</dbReference>
<dbReference type="GO" id="GO:0008641">
    <property type="term" value="F:ubiquitin-like modifier activating enzyme activity"/>
    <property type="evidence" value="ECO:0007669"/>
    <property type="project" value="InterPro"/>
</dbReference>
<dbReference type="PANTHER" id="PTHR43267:SF3">
    <property type="entry name" value="THIF PROTEIN"/>
    <property type="match status" value="1"/>
</dbReference>
<dbReference type="NCBIfam" id="NF006395">
    <property type="entry name" value="PRK08644.1"/>
    <property type="match status" value="1"/>
</dbReference>
<organism evidence="2 3">
    <name type="scientific">Desulfatitalea alkaliphila</name>
    <dbReference type="NCBI Taxonomy" id="2929485"/>
    <lineage>
        <taxon>Bacteria</taxon>
        <taxon>Pseudomonadati</taxon>
        <taxon>Thermodesulfobacteriota</taxon>
        <taxon>Desulfobacteria</taxon>
        <taxon>Desulfobacterales</taxon>
        <taxon>Desulfosarcinaceae</taxon>
        <taxon>Desulfatitalea</taxon>
    </lineage>
</organism>
<dbReference type="InterPro" id="IPR035985">
    <property type="entry name" value="Ubiquitin-activating_enz"/>
</dbReference>
<dbReference type="GO" id="GO:0061503">
    <property type="term" value="F:tRNA threonylcarbamoyladenosine dehydratase"/>
    <property type="evidence" value="ECO:0007669"/>
    <property type="project" value="TreeGrafter"/>
</dbReference>
<name>A0AA41R754_9BACT</name>
<dbReference type="InterPro" id="IPR000594">
    <property type="entry name" value="ThiF_NAD_FAD-bd"/>
</dbReference>
<dbReference type="SUPFAM" id="SSF69572">
    <property type="entry name" value="Activating enzymes of the ubiquitin-like proteins"/>
    <property type="match status" value="1"/>
</dbReference>
<evidence type="ECO:0000313" key="3">
    <source>
        <dbReference type="Proteomes" id="UP001165427"/>
    </source>
</evidence>